<accession>A0A6B9ZJ30</accession>
<dbReference type="Proteomes" id="UP000476411">
    <property type="component" value="Chromosome"/>
</dbReference>
<keyword evidence="5" id="KW-1185">Reference proteome</keyword>
<name>A0A6B9ZJ30_9BACT</name>
<reference evidence="4 5" key="1">
    <citation type="submission" date="2020-01" db="EMBL/GenBank/DDBJ databases">
        <title>Complete genome sequence of Chitinophaga sp. H33E-04 isolated from quinoa roots.</title>
        <authorList>
            <person name="Weon H.-Y."/>
            <person name="Lee S.A."/>
        </authorList>
    </citation>
    <scope>NUCLEOTIDE SEQUENCE [LARGE SCALE GENOMIC DNA]</scope>
    <source>
        <strain evidence="4 5">H33E-04</strain>
    </source>
</reference>
<dbReference type="Pfam" id="PF13205">
    <property type="entry name" value="Big_5"/>
    <property type="match status" value="1"/>
</dbReference>
<dbReference type="InterPro" id="IPR032812">
    <property type="entry name" value="SbsA_Ig"/>
</dbReference>
<dbReference type="RefSeq" id="WP_162333471.1">
    <property type="nucleotide sequence ID" value="NZ_CP048113.1"/>
</dbReference>
<evidence type="ECO:0000259" key="3">
    <source>
        <dbReference type="Pfam" id="PF13205"/>
    </source>
</evidence>
<organism evidence="4 5">
    <name type="scientific">Chitinophaga agri</name>
    <dbReference type="NCBI Taxonomy" id="2703787"/>
    <lineage>
        <taxon>Bacteria</taxon>
        <taxon>Pseudomonadati</taxon>
        <taxon>Bacteroidota</taxon>
        <taxon>Chitinophagia</taxon>
        <taxon>Chitinophagales</taxon>
        <taxon>Chitinophagaceae</taxon>
        <taxon>Chitinophaga</taxon>
    </lineage>
</organism>
<dbReference type="AlphaFoldDB" id="A0A6B9ZJ30"/>
<evidence type="ECO:0000256" key="2">
    <source>
        <dbReference type="SAM" id="MobiDB-lite"/>
    </source>
</evidence>
<feature type="region of interest" description="Disordered" evidence="2">
    <location>
        <begin position="253"/>
        <end position="283"/>
    </location>
</feature>
<evidence type="ECO:0000313" key="5">
    <source>
        <dbReference type="Proteomes" id="UP000476411"/>
    </source>
</evidence>
<evidence type="ECO:0000313" key="4">
    <source>
        <dbReference type="EMBL" id="QHS61809.1"/>
    </source>
</evidence>
<evidence type="ECO:0000256" key="1">
    <source>
        <dbReference type="ARBA" id="ARBA00022729"/>
    </source>
</evidence>
<proteinExistence type="predicted"/>
<feature type="domain" description="SbsA Ig-like" evidence="3">
    <location>
        <begin position="38"/>
        <end position="132"/>
    </location>
</feature>
<feature type="compositionally biased region" description="Acidic residues" evidence="2">
    <location>
        <begin position="258"/>
        <end position="269"/>
    </location>
</feature>
<protein>
    <recommendedName>
        <fullName evidence="3">SbsA Ig-like domain-containing protein</fullName>
    </recommendedName>
</protein>
<sequence length="494" mass="56284">MMTHNFRCWANWLIVISACIFLFPGCANIVPPSGGPKDTLAPRLVDISPADSTLHFKSKKVYFTFNEFVQVDNVFEKLIVSPTLKRTPSVTFKLRTVTMEIKDTLQENTTYTFNFGDAIRDNNENNPIQDFQYVISTGDYLDSLQVRGFIIDAQTGKPDSNVSVMIYRNNTDSVVSKEKPVYFARSKGNGAFWFRNMAPGDYKLFALKEEDRDLQYTQPKEMIAFSDSLLHLTDKNLSNITMLLFTEQDSTLRKPDEFAPEEQPVAEEDAEKKEKDKEKDKKKKRYLNISPDLTDNKQELGQPLLITFSAPIKTLDSTAFSLTQDTLFTPVTFTTSFDSTRTKLLVHYDWKEGKPYRLIIPKEAVADTTGLQPTKADTINFAAKKESDYGKAMLTLTLSDSAKAAISDTMHYVAQLVVNKEVKYSGKIVRNSWVQKRITPGEYEVWILLDDNNNGKWDRGVYYGTPKKQPERVISMPKKENIKANWGVKIQASF</sequence>
<dbReference type="SUPFAM" id="SSF49478">
    <property type="entry name" value="Cna protein B-type domain"/>
    <property type="match status" value="1"/>
</dbReference>
<feature type="compositionally biased region" description="Basic and acidic residues" evidence="2">
    <location>
        <begin position="270"/>
        <end position="279"/>
    </location>
</feature>
<dbReference type="PROSITE" id="PS51257">
    <property type="entry name" value="PROKAR_LIPOPROTEIN"/>
    <property type="match status" value="1"/>
</dbReference>
<dbReference type="KEGG" id="chih:GWR21_20040"/>
<dbReference type="EMBL" id="CP048113">
    <property type="protein sequence ID" value="QHS61809.1"/>
    <property type="molecule type" value="Genomic_DNA"/>
</dbReference>
<keyword evidence="1" id="KW-0732">Signal</keyword>
<gene>
    <name evidence="4" type="ORF">GWR21_20040</name>
</gene>